<accession>A0A317W9V8</accession>
<dbReference type="EMBL" id="MSFL01000012">
    <property type="protein sequence ID" value="PWY82092.1"/>
    <property type="molecule type" value="Genomic_DNA"/>
</dbReference>
<dbReference type="SUPFAM" id="SSF57667">
    <property type="entry name" value="beta-beta-alpha zinc fingers"/>
    <property type="match status" value="1"/>
</dbReference>
<dbReference type="GeneID" id="37064036"/>
<keyword evidence="1" id="KW-0479">Metal-binding</keyword>
<dbReference type="SMART" id="SM00355">
    <property type="entry name" value="ZnF_C2H2"/>
    <property type="match status" value="2"/>
</dbReference>
<sequence>MSSHAGCSPTLPPTFPCRWDHCMRAFKRNADLRRHVVTVHVSLRDQRCTLCDYSSPRRDHLQDHLRRAHGVVVPVRAQTGRTPKQ</sequence>
<evidence type="ECO:0000259" key="2">
    <source>
        <dbReference type="PROSITE" id="PS50157"/>
    </source>
</evidence>
<dbReference type="AlphaFoldDB" id="A0A317W9V8"/>
<dbReference type="Pfam" id="PF00096">
    <property type="entry name" value="zf-C2H2"/>
    <property type="match status" value="2"/>
</dbReference>
<dbReference type="OrthoDB" id="2687452at2759"/>
<feature type="domain" description="C2H2-type" evidence="2">
    <location>
        <begin position="15"/>
        <end position="45"/>
    </location>
</feature>
<proteinExistence type="predicted"/>
<keyword evidence="1" id="KW-0863">Zinc-finger</keyword>
<keyword evidence="4" id="KW-1185">Reference proteome</keyword>
<comment type="caution">
    <text evidence="3">The sequence shown here is derived from an EMBL/GenBank/DDBJ whole genome shotgun (WGS) entry which is preliminary data.</text>
</comment>
<protein>
    <recommendedName>
        <fullName evidence="2">C2H2-type domain-containing protein</fullName>
    </recommendedName>
</protein>
<reference evidence="3 4" key="1">
    <citation type="submission" date="2016-12" db="EMBL/GenBank/DDBJ databases">
        <title>The genomes of Aspergillus section Nigri reveals drivers in fungal speciation.</title>
        <authorList>
            <consortium name="DOE Joint Genome Institute"/>
            <person name="Vesth T.C."/>
            <person name="Nybo J."/>
            <person name="Theobald S."/>
            <person name="Brandl J."/>
            <person name="Frisvad J.C."/>
            <person name="Nielsen K.F."/>
            <person name="Lyhne E.K."/>
            <person name="Kogle M.E."/>
            <person name="Kuo A."/>
            <person name="Riley R."/>
            <person name="Clum A."/>
            <person name="Nolan M."/>
            <person name="Lipzen A."/>
            <person name="Salamov A."/>
            <person name="Henrissat B."/>
            <person name="Wiebenga A."/>
            <person name="De Vries R.P."/>
            <person name="Grigoriev I.V."/>
            <person name="Mortensen U.H."/>
            <person name="Andersen M.R."/>
            <person name="Baker S.E."/>
        </authorList>
    </citation>
    <scope>NUCLEOTIDE SEQUENCE [LARGE SCALE GENOMIC DNA]</scope>
    <source>
        <strain evidence="3 4">CBS 117.55</strain>
    </source>
</reference>
<dbReference type="InterPro" id="IPR036236">
    <property type="entry name" value="Znf_C2H2_sf"/>
</dbReference>
<dbReference type="GO" id="GO:0008270">
    <property type="term" value="F:zinc ion binding"/>
    <property type="evidence" value="ECO:0007669"/>
    <property type="project" value="UniProtKB-KW"/>
</dbReference>
<evidence type="ECO:0000256" key="1">
    <source>
        <dbReference type="PROSITE-ProRule" id="PRU00042"/>
    </source>
</evidence>
<evidence type="ECO:0000313" key="4">
    <source>
        <dbReference type="Proteomes" id="UP000247233"/>
    </source>
</evidence>
<dbReference type="InterPro" id="IPR013087">
    <property type="entry name" value="Znf_C2H2_type"/>
</dbReference>
<dbReference type="Gene3D" id="3.30.160.60">
    <property type="entry name" value="Classic Zinc Finger"/>
    <property type="match status" value="1"/>
</dbReference>
<keyword evidence="1" id="KW-0862">Zinc</keyword>
<gene>
    <name evidence="3" type="ORF">BO70DRAFT_35255</name>
</gene>
<name>A0A317W9V8_9EURO</name>
<dbReference type="RefSeq" id="XP_025399357.1">
    <property type="nucleotide sequence ID" value="XM_025541799.1"/>
</dbReference>
<evidence type="ECO:0000313" key="3">
    <source>
        <dbReference type="EMBL" id="PWY82092.1"/>
    </source>
</evidence>
<dbReference type="PROSITE" id="PS50157">
    <property type="entry name" value="ZINC_FINGER_C2H2_2"/>
    <property type="match status" value="1"/>
</dbReference>
<dbReference type="Proteomes" id="UP000247233">
    <property type="component" value="Unassembled WGS sequence"/>
</dbReference>
<dbReference type="PROSITE" id="PS00028">
    <property type="entry name" value="ZINC_FINGER_C2H2_1"/>
    <property type="match status" value="1"/>
</dbReference>
<organism evidence="3 4">
    <name type="scientific">Aspergillus heteromorphus CBS 117.55</name>
    <dbReference type="NCBI Taxonomy" id="1448321"/>
    <lineage>
        <taxon>Eukaryota</taxon>
        <taxon>Fungi</taxon>
        <taxon>Dikarya</taxon>
        <taxon>Ascomycota</taxon>
        <taxon>Pezizomycotina</taxon>
        <taxon>Eurotiomycetes</taxon>
        <taxon>Eurotiomycetidae</taxon>
        <taxon>Eurotiales</taxon>
        <taxon>Aspergillaceae</taxon>
        <taxon>Aspergillus</taxon>
        <taxon>Aspergillus subgen. Circumdati</taxon>
    </lineage>
</organism>
<dbReference type="VEuPathDB" id="FungiDB:BO70DRAFT_35255"/>